<dbReference type="GO" id="GO:0016491">
    <property type="term" value="F:oxidoreductase activity"/>
    <property type="evidence" value="ECO:0007669"/>
    <property type="project" value="UniProtKB-KW"/>
</dbReference>
<dbReference type="EMBL" id="FJOF01000001">
    <property type="protein sequence ID" value="CZR35817.1"/>
    <property type="molecule type" value="Genomic_DNA"/>
</dbReference>
<dbReference type="Gene3D" id="3.40.50.720">
    <property type="entry name" value="NAD(P)-binding Rossmann-like Domain"/>
    <property type="match status" value="1"/>
</dbReference>
<dbReference type="GeneID" id="42044950"/>
<sequence length="332" mass="36212">MASSPKLNVVVAGASGETGSSIMKALLANQAQFHVIALARPESAGKDVYKAMASSSATIKTADFRAVDKLAEQLAGVDVVISCLMPIQLVESETLIDAAHRAGVGRFLPSFWGPVMPPRGVMAVREIREDLLDRCKRLYLPYTVVDVGMWYQVCLPAPYAPPPPVADVFIGDGNAPSAIIDKDDIGPYVARIITDSRTLNRSVFAYGEVTTQSTILAEVEAATGKKMPWDSMSAAELEARIPDSQRLAATDPNDVGLLLNLAEDQYRYSRSVRLDNTPEHAQYLGYLDGKTLYPDLECKSVREFVQEVVSGERDHRIYVGRDPVADATQHRT</sequence>
<dbReference type="InterPro" id="IPR008030">
    <property type="entry name" value="NmrA-like"/>
</dbReference>
<dbReference type="AlphaFoldDB" id="A0A1L7V4M5"/>
<protein>
    <submittedName>
        <fullName evidence="4">Related to isoflavone reductase homolog P3</fullName>
    </submittedName>
</protein>
<reference evidence="5" key="1">
    <citation type="journal article" date="2016" name="Genome Biol. Evol.">
        <title>Comparative 'omics' of the Fusarium fujikuroi species complex highlights differences in genetic potential and metabolite synthesis.</title>
        <authorList>
            <person name="Niehaus E.-M."/>
            <person name="Muensterkoetter M."/>
            <person name="Proctor R.H."/>
            <person name="Brown D.W."/>
            <person name="Sharon A."/>
            <person name="Idan Y."/>
            <person name="Oren-Young L."/>
            <person name="Sieber C.M."/>
            <person name="Novak O."/>
            <person name="Pencik A."/>
            <person name="Tarkowska D."/>
            <person name="Hromadova K."/>
            <person name="Freeman S."/>
            <person name="Maymon M."/>
            <person name="Elazar M."/>
            <person name="Youssef S.A."/>
            <person name="El-Shabrawy E.S.M."/>
            <person name="Shalaby A.B.A."/>
            <person name="Houterman P."/>
            <person name="Brock N.L."/>
            <person name="Burkhardt I."/>
            <person name="Tsavkelova E.A."/>
            <person name="Dickschat J.S."/>
            <person name="Galuszka P."/>
            <person name="Gueldener U."/>
            <person name="Tudzynski B."/>
        </authorList>
    </citation>
    <scope>NUCLEOTIDE SEQUENCE [LARGE SCALE GENOMIC DNA]</scope>
    <source>
        <strain evidence="5">ET1</strain>
    </source>
</reference>
<dbReference type="PANTHER" id="PTHR47706:SF9">
    <property type="entry name" value="NMRA-LIKE DOMAIN-CONTAINING PROTEIN-RELATED"/>
    <property type="match status" value="1"/>
</dbReference>
<evidence type="ECO:0000256" key="2">
    <source>
        <dbReference type="ARBA" id="ARBA00023002"/>
    </source>
</evidence>
<dbReference type="InterPro" id="IPR051609">
    <property type="entry name" value="NmrA/Isoflavone_reductase-like"/>
</dbReference>
<dbReference type="RefSeq" id="XP_031076410.1">
    <property type="nucleotide sequence ID" value="XM_031225811.1"/>
</dbReference>
<evidence type="ECO:0000313" key="5">
    <source>
        <dbReference type="Proteomes" id="UP000183971"/>
    </source>
</evidence>
<name>A0A1L7V4M5_FUSPR</name>
<evidence type="ECO:0000259" key="3">
    <source>
        <dbReference type="Pfam" id="PF05368"/>
    </source>
</evidence>
<dbReference type="VEuPathDB" id="FungiDB:FPRO_00060"/>
<keyword evidence="5" id="KW-1185">Reference proteome</keyword>
<proteinExistence type="predicted"/>
<evidence type="ECO:0000256" key="1">
    <source>
        <dbReference type="ARBA" id="ARBA00022857"/>
    </source>
</evidence>
<dbReference type="InterPro" id="IPR036291">
    <property type="entry name" value="NAD(P)-bd_dom_sf"/>
</dbReference>
<dbReference type="Gene3D" id="3.90.25.10">
    <property type="entry name" value="UDP-galactose 4-epimerase, domain 1"/>
    <property type="match status" value="1"/>
</dbReference>
<gene>
    <name evidence="4" type="ORF">FPRO_00060</name>
</gene>
<feature type="domain" description="NmrA-like" evidence="3">
    <location>
        <begin position="8"/>
        <end position="113"/>
    </location>
</feature>
<accession>A0A1L7V4M5</accession>
<evidence type="ECO:0000313" key="4">
    <source>
        <dbReference type="EMBL" id="CZR35817.1"/>
    </source>
</evidence>
<dbReference type="Pfam" id="PF05368">
    <property type="entry name" value="NmrA"/>
    <property type="match status" value="1"/>
</dbReference>
<keyword evidence="2" id="KW-0560">Oxidoreductase</keyword>
<keyword evidence="1" id="KW-0521">NADP</keyword>
<organism evidence="4 5">
    <name type="scientific">Fusarium proliferatum (strain ET1)</name>
    <name type="common">Orchid endophyte fungus</name>
    <dbReference type="NCBI Taxonomy" id="1227346"/>
    <lineage>
        <taxon>Eukaryota</taxon>
        <taxon>Fungi</taxon>
        <taxon>Dikarya</taxon>
        <taxon>Ascomycota</taxon>
        <taxon>Pezizomycotina</taxon>
        <taxon>Sordariomycetes</taxon>
        <taxon>Hypocreomycetidae</taxon>
        <taxon>Hypocreales</taxon>
        <taxon>Nectriaceae</taxon>
        <taxon>Fusarium</taxon>
        <taxon>Fusarium fujikuroi species complex</taxon>
    </lineage>
</organism>
<dbReference type="SUPFAM" id="SSF51735">
    <property type="entry name" value="NAD(P)-binding Rossmann-fold domains"/>
    <property type="match status" value="1"/>
</dbReference>
<dbReference type="Proteomes" id="UP000183971">
    <property type="component" value="Unassembled WGS sequence"/>
</dbReference>
<comment type="caution">
    <text evidence="4">The sequence shown here is derived from an EMBL/GenBank/DDBJ whole genome shotgun (WGS) entry which is preliminary data.</text>
</comment>
<dbReference type="PANTHER" id="PTHR47706">
    <property type="entry name" value="NMRA-LIKE FAMILY PROTEIN"/>
    <property type="match status" value="1"/>
</dbReference>